<evidence type="ECO:0000256" key="4">
    <source>
        <dbReference type="ARBA" id="ARBA00023163"/>
    </source>
</evidence>
<dbReference type="EMBL" id="WEHW01000012">
    <property type="protein sequence ID" value="KAB7651598.1"/>
    <property type="molecule type" value="Genomic_DNA"/>
</dbReference>
<accession>A0A6I1ELJ2</accession>
<name>A0A6I1ELJ2_9BURK</name>
<dbReference type="InterPro" id="IPR058245">
    <property type="entry name" value="NreC/VraR/RcsB-like_REC"/>
</dbReference>
<dbReference type="PRINTS" id="PR00038">
    <property type="entry name" value="HTHLUXR"/>
</dbReference>
<protein>
    <submittedName>
        <fullName evidence="9">Response regulator transcription factor</fullName>
    </submittedName>
</protein>
<feature type="modified residue" description="4-aspartylphosphate" evidence="5">
    <location>
        <position position="54"/>
    </location>
</feature>
<dbReference type="GO" id="GO:0006355">
    <property type="term" value="P:regulation of DNA-templated transcription"/>
    <property type="evidence" value="ECO:0007669"/>
    <property type="project" value="InterPro"/>
</dbReference>
<feature type="domain" description="Response regulatory" evidence="7">
    <location>
        <begin position="3"/>
        <end position="119"/>
    </location>
</feature>
<dbReference type="InterPro" id="IPR001789">
    <property type="entry name" value="Sig_transdc_resp-reg_receiver"/>
</dbReference>
<evidence type="ECO:0000256" key="1">
    <source>
        <dbReference type="ARBA" id="ARBA00022553"/>
    </source>
</evidence>
<dbReference type="Pfam" id="PF00072">
    <property type="entry name" value="Response_reg"/>
    <property type="match status" value="1"/>
</dbReference>
<dbReference type="Pfam" id="PF00196">
    <property type="entry name" value="GerE"/>
    <property type="match status" value="1"/>
</dbReference>
<dbReference type="SMART" id="SM00448">
    <property type="entry name" value="REC"/>
    <property type="match status" value="1"/>
</dbReference>
<dbReference type="GO" id="GO:0003677">
    <property type="term" value="F:DNA binding"/>
    <property type="evidence" value="ECO:0007669"/>
    <property type="project" value="UniProtKB-KW"/>
</dbReference>
<dbReference type="InterPro" id="IPR011006">
    <property type="entry name" value="CheY-like_superfamily"/>
</dbReference>
<dbReference type="Proteomes" id="UP000430564">
    <property type="component" value="Unassembled WGS sequence"/>
</dbReference>
<dbReference type="PROSITE" id="PS50110">
    <property type="entry name" value="RESPONSE_REGULATORY"/>
    <property type="match status" value="1"/>
</dbReference>
<evidence type="ECO:0000313" key="8">
    <source>
        <dbReference type="EMBL" id="KAB7651598.1"/>
    </source>
</evidence>
<evidence type="ECO:0000256" key="5">
    <source>
        <dbReference type="PROSITE-ProRule" id="PRU00169"/>
    </source>
</evidence>
<organism evidence="9 10">
    <name type="scientific">Sutterella seckii</name>
    <dbReference type="NCBI Taxonomy" id="1944635"/>
    <lineage>
        <taxon>Bacteria</taxon>
        <taxon>Pseudomonadati</taxon>
        <taxon>Pseudomonadota</taxon>
        <taxon>Betaproteobacteria</taxon>
        <taxon>Burkholderiales</taxon>
        <taxon>Sutterellaceae</taxon>
        <taxon>Sutterella</taxon>
    </lineage>
</organism>
<dbReference type="PROSITE" id="PS50043">
    <property type="entry name" value="HTH_LUXR_2"/>
    <property type="match status" value="1"/>
</dbReference>
<keyword evidence="3" id="KW-0238">DNA-binding</keyword>
<comment type="caution">
    <text evidence="9">The sequence shown here is derived from an EMBL/GenBank/DDBJ whole genome shotgun (WGS) entry which is preliminary data.</text>
</comment>
<dbReference type="GO" id="GO:0000160">
    <property type="term" value="P:phosphorelay signal transduction system"/>
    <property type="evidence" value="ECO:0007669"/>
    <property type="project" value="InterPro"/>
</dbReference>
<dbReference type="Proteomes" id="UP000469462">
    <property type="component" value="Unassembled WGS sequence"/>
</dbReference>
<sequence length="219" mass="24438">MIRILLIDDHTLFRSGVKALLQRQPDFEVVGEASDGLEGVKLVEQVEADVVLLDVDMPSMNGREALEQIRETHPDLAVLMLTVSEDCETLGECLKLGARGYLLKKIDQDFLLRSIRAAYNGDSVISPQMMTKFVNRLADPEAGRTRPAQGQDPAVLTRRERQTLAWLARGVSNKEIARALNLAESTVKVHVQSILRKLNLSSRVQAAIYAIEHKIDKEL</sequence>
<evidence type="ECO:0000313" key="10">
    <source>
        <dbReference type="Proteomes" id="UP000430564"/>
    </source>
</evidence>
<dbReference type="InterPro" id="IPR016032">
    <property type="entry name" value="Sig_transdc_resp-reg_C-effctor"/>
</dbReference>
<keyword evidence="1 5" id="KW-0597">Phosphoprotein</keyword>
<dbReference type="SMART" id="SM00421">
    <property type="entry name" value="HTH_LUXR"/>
    <property type="match status" value="1"/>
</dbReference>
<keyword evidence="11" id="KW-1185">Reference proteome</keyword>
<dbReference type="PANTHER" id="PTHR43214:SF41">
    <property type="entry name" value="NITRATE_NITRITE RESPONSE REGULATOR PROTEIN NARP"/>
    <property type="match status" value="1"/>
</dbReference>
<dbReference type="RefSeq" id="WP_139688245.1">
    <property type="nucleotide sequence ID" value="NZ_WEHW01000012.1"/>
</dbReference>
<dbReference type="InterPro" id="IPR000792">
    <property type="entry name" value="Tscrpt_reg_LuxR_C"/>
</dbReference>
<keyword evidence="4" id="KW-0804">Transcription</keyword>
<feature type="domain" description="HTH luxR-type" evidence="6">
    <location>
        <begin position="149"/>
        <end position="214"/>
    </location>
</feature>
<dbReference type="SUPFAM" id="SSF52172">
    <property type="entry name" value="CheY-like"/>
    <property type="match status" value="1"/>
</dbReference>
<dbReference type="Gene3D" id="3.40.50.2300">
    <property type="match status" value="1"/>
</dbReference>
<dbReference type="PANTHER" id="PTHR43214">
    <property type="entry name" value="TWO-COMPONENT RESPONSE REGULATOR"/>
    <property type="match status" value="1"/>
</dbReference>
<evidence type="ECO:0000259" key="6">
    <source>
        <dbReference type="PROSITE" id="PS50043"/>
    </source>
</evidence>
<evidence type="ECO:0000256" key="2">
    <source>
        <dbReference type="ARBA" id="ARBA00023015"/>
    </source>
</evidence>
<dbReference type="CDD" id="cd06170">
    <property type="entry name" value="LuxR_C_like"/>
    <property type="match status" value="1"/>
</dbReference>
<dbReference type="SUPFAM" id="SSF46894">
    <property type="entry name" value="C-terminal effector domain of the bipartite response regulators"/>
    <property type="match status" value="1"/>
</dbReference>
<reference evidence="10 11" key="1">
    <citation type="submission" date="2019-10" db="EMBL/GenBank/DDBJ databases">
        <title>Genome diversity of Sutterella seckii.</title>
        <authorList>
            <person name="Chaplin A.V."/>
            <person name="Sokolova S.R."/>
            <person name="Mosin K.A."/>
            <person name="Ivanova E.L."/>
            <person name="Kochetkova T.O."/>
            <person name="Goltsov A.Y."/>
            <person name="Trofimov D.Y."/>
            <person name="Efimov B.A."/>
        </authorList>
    </citation>
    <scope>NUCLEOTIDE SEQUENCE [LARGE SCALE GENOMIC DNA]</scope>
    <source>
        <strain evidence="8 11">ASD3426</strain>
        <strain evidence="9 10">ASD393</strain>
    </source>
</reference>
<dbReference type="PROSITE" id="PS00622">
    <property type="entry name" value="HTH_LUXR_1"/>
    <property type="match status" value="1"/>
</dbReference>
<evidence type="ECO:0000256" key="3">
    <source>
        <dbReference type="ARBA" id="ARBA00023125"/>
    </source>
</evidence>
<evidence type="ECO:0000313" key="9">
    <source>
        <dbReference type="EMBL" id="KAB7663356.1"/>
    </source>
</evidence>
<dbReference type="EMBL" id="WEHX01000001">
    <property type="protein sequence ID" value="KAB7663356.1"/>
    <property type="molecule type" value="Genomic_DNA"/>
</dbReference>
<dbReference type="AlphaFoldDB" id="A0A6I1ELJ2"/>
<evidence type="ECO:0000259" key="7">
    <source>
        <dbReference type="PROSITE" id="PS50110"/>
    </source>
</evidence>
<dbReference type="InterPro" id="IPR039420">
    <property type="entry name" value="WalR-like"/>
</dbReference>
<dbReference type="CDD" id="cd17535">
    <property type="entry name" value="REC_NarL-like"/>
    <property type="match status" value="1"/>
</dbReference>
<proteinExistence type="predicted"/>
<dbReference type="OrthoDB" id="9816469at2"/>
<evidence type="ECO:0000313" key="11">
    <source>
        <dbReference type="Proteomes" id="UP000469462"/>
    </source>
</evidence>
<gene>
    <name evidence="9" type="ORF">GBM95_00490</name>
    <name evidence="8" type="ORF">GBM96_05045</name>
</gene>
<keyword evidence="2" id="KW-0805">Transcription regulation</keyword>